<organism evidence="2 3">
    <name type="scientific">Alicyclobacillus dauci</name>
    <dbReference type="NCBI Taxonomy" id="1475485"/>
    <lineage>
        <taxon>Bacteria</taxon>
        <taxon>Bacillati</taxon>
        <taxon>Bacillota</taxon>
        <taxon>Bacilli</taxon>
        <taxon>Bacillales</taxon>
        <taxon>Alicyclobacillaceae</taxon>
        <taxon>Alicyclobacillus</taxon>
    </lineage>
</organism>
<dbReference type="Proteomes" id="UP001164803">
    <property type="component" value="Chromosome"/>
</dbReference>
<accession>A0ABY6Z861</accession>
<name>A0ABY6Z861_9BACL</name>
<proteinExistence type="predicted"/>
<protein>
    <recommendedName>
        <fullName evidence="4">DUF4025 domain-containing protein</fullName>
    </recommendedName>
</protein>
<dbReference type="EMBL" id="CP104064">
    <property type="protein sequence ID" value="WAH38893.1"/>
    <property type="molecule type" value="Genomic_DNA"/>
</dbReference>
<evidence type="ECO:0000256" key="1">
    <source>
        <dbReference type="SAM" id="MobiDB-lite"/>
    </source>
</evidence>
<dbReference type="RefSeq" id="WP_268046502.1">
    <property type="nucleotide sequence ID" value="NZ_CP104064.1"/>
</dbReference>
<gene>
    <name evidence="2" type="ORF">NZD86_10635</name>
</gene>
<sequence length="62" mass="6963">MEKKRTLDHDNTSTNNHGKNKFAPGMTGVEGLNAEATPKEMAEDYATRVTKLEYDEYDPSDV</sequence>
<feature type="compositionally biased region" description="Basic and acidic residues" evidence="1">
    <location>
        <begin position="1"/>
        <end position="11"/>
    </location>
</feature>
<keyword evidence="3" id="KW-1185">Reference proteome</keyword>
<evidence type="ECO:0000313" key="2">
    <source>
        <dbReference type="EMBL" id="WAH38893.1"/>
    </source>
</evidence>
<evidence type="ECO:0008006" key="4">
    <source>
        <dbReference type="Google" id="ProtNLM"/>
    </source>
</evidence>
<reference evidence="2" key="1">
    <citation type="submission" date="2022-08" db="EMBL/GenBank/DDBJ databases">
        <title>Alicyclobacillus dauci DSM2870, complete genome.</title>
        <authorList>
            <person name="Wang Q."/>
            <person name="Cai R."/>
            <person name="Wang Z."/>
        </authorList>
    </citation>
    <scope>NUCLEOTIDE SEQUENCE</scope>
    <source>
        <strain evidence="2">DSM 28700</strain>
    </source>
</reference>
<feature type="region of interest" description="Disordered" evidence="1">
    <location>
        <begin position="1"/>
        <end position="30"/>
    </location>
</feature>
<evidence type="ECO:0000313" key="3">
    <source>
        <dbReference type="Proteomes" id="UP001164803"/>
    </source>
</evidence>